<accession>A0A453IU55</accession>
<evidence type="ECO:0000313" key="1">
    <source>
        <dbReference type="EnsemblPlants" id="AET4Gv20678000.3"/>
    </source>
</evidence>
<organism evidence="1 2">
    <name type="scientific">Aegilops tauschii subsp. strangulata</name>
    <name type="common">Goatgrass</name>
    <dbReference type="NCBI Taxonomy" id="200361"/>
    <lineage>
        <taxon>Eukaryota</taxon>
        <taxon>Viridiplantae</taxon>
        <taxon>Streptophyta</taxon>
        <taxon>Embryophyta</taxon>
        <taxon>Tracheophyta</taxon>
        <taxon>Spermatophyta</taxon>
        <taxon>Magnoliopsida</taxon>
        <taxon>Liliopsida</taxon>
        <taxon>Poales</taxon>
        <taxon>Poaceae</taxon>
        <taxon>BOP clade</taxon>
        <taxon>Pooideae</taxon>
        <taxon>Triticodae</taxon>
        <taxon>Triticeae</taxon>
        <taxon>Triticinae</taxon>
        <taxon>Aegilops</taxon>
    </lineage>
</organism>
<reference evidence="2" key="2">
    <citation type="journal article" date="2017" name="Nat. Plants">
        <title>The Aegilops tauschii genome reveals multiple impacts of transposons.</title>
        <authorList>
            <person name="Zhao G."/>
            <person name="Zou C."/>
            <person name="Li K."/>
            <person name="Wang K."/>
            <person name="Li T."/>
            <person name="Gao L."/>
            <person name="Zhang X."/>
            <person name="Wang H."/>
            <person name="Yang Z."/>
            <person name="Liu X."/>
            <person name="Jiang W."/>
            <person name="Mao L."/>
            <person name="Kong X."/>
            <person name="Jiao Y."/>
            <person name="Jia J."/>
        </authorList>
    </citation>
    <scope>NUCLEOTIDE SEQUENCE [LARGE SCALE GENOMIC DNA]</scope>
    <source>
        <strain evidence="2">cv. AL8/78</strain>
    </source>
</reference>
<dbReference type="AlphaFoldDB" id="A0A453IU55"/>
<dbReference type="Proteomes" id="UP000015105">
    <property type="component" value="Chromosome 4D"/>
</dbReference>
<protein>
    <submittedName>
        <fullName evidence="1">Uncharacterized protein</fullName>
    </submittedName>
</protein>
<reference evidence="1" key="4">
    <citation type="submission" date="2019-03" db="UniProtKB">
        <authorList>
            <consortium name="EnsemblPlants"/>
        </authorList>
    </citation>
    <scope>IDENTIFICATION</scope>
</reference>
<dbReference type="EnsemblPlants" id="AET4Gv20678000.3">
    <property type="protein sequence ID" value="AET4Gv20678000.3"/>
    <property type="gene ID" value="AET4Gv20678000"/>
</dbReference>
<dbReference type="Gramene" id="AET4Gv20678000.3">
    <property type="protein sequence ID" value="AET4Gv20678000.3"/>
    <property type="gene ID" value="AET4Gv20678000"/>
</dbReference>
<name>A0A453IU55_AEGTS</name>
<evidence type="ECO:0000313" key="2">
    <source>
        <dbReference type="Proteomes" id="UP000015105"/>
    </source>
</evidence>
<proteinExistence type="predicted"/>
<sequence length="68" mass="7882">KEQELLDQNKDLRRKSCKTSAVPRMRSICHGKMEGMPSRLLIRDCCNARNMIPPCKLEPECWIGPKLK</sequence>
<reference evidence="1" key="3">
    <citation type="journal article" date="2017" name="Nature">
        <title>Genome sequence of the progenitor of the wheat D genome Aegilops tauschii.</title>
        <authorList>
            <person name="Luo M.C."/>
            <person name="Gu Y.Q."/>
            <person name="Puiu D."/>
            <person name="Wang H."/>
            <person name="Twardziok S.O."/>
            <person name="Deal K.R."/>
            <person name="Huo N."/>
            <person name="Zhu T."/>
            <person name="Wang L."/>
            <person name="Wang Y."/>
            <person name="McGuire P.E."/>
            <person name="Liu S."/>
            <person name="Long H."/>
            <person name="Ramasamy R.K."/>
            <person name="Rodriguez J.C."/>
            <person name="Van S.L."/>
            <person name="Yuan L."/>
            <person name="Wang Z."/>
            <person name="Xia Z."/>
            <person name="Xiao L."/>
            <person name="Anderson O.D."/>
            <person name="Ouyang S."/>
            <person name="Liang Y."/>
            <person name="Zimin A.V."/>
            <person name="Pertea G."/>
            <person name="Qi P."/>
            <person name="Bennetzen J.L."/>
            <person name="Dai X."/>
            <person name="Dawson M.W."/>
            <person name="Muller H.G."/>
            <person name="Kugler K."/>
            <person name="Rivarola-Duarte L."/>
            <person name="Spannagl M."/>
            <person name="Mayer K.F.X."/>
            <person name="Lu F.H."/>
            <person name="Bevan M.W."/>
            <person name="Leroy P."/>
            <person name="Li P."/>
            <person name="You F.M."/>
            <person name="Sun Q."/>
            <person name="Liu Z."/>
            <person name="Lyons E."/>
            <person name="Wicker T."/>
            <person name="Salzberg S.L."/>
            <person name="Devos K.M."/>
            <person name="Dvorak J."/>
        </authorList>
    </citation>
    <scope>NUCLEOTIDE SEQUENCE [LARGE SCALE GENOMIC DNA]</scope>
    <source>
        <strain evidence="1">cv. AL8/78</strain>
    </source>
</reference>
<reference evidence="2" key="1">
    <citation type="journal article" date="2014" name="Science">
        <title>Ancient hybridizations among the ancestral genomes of bread wheat.</title>
        <authorList>
            <consortium name="International Wheat Genome Sequencing Consortium,"/>
            <person name="Marcussen T."/>
            <person name="Sandve S.R."/>
            <person name="Heier L."/>
            <person name="Spannagl M."/>
            <person name="Pfeifer M."/>
            <person name="Jakobsen K.S."/>
            <person name="Wulff B.B."/>
            <person name="Steuernagel B."/>
            <person name="Mayer K.F."/>
            <person name="Olsen O.A."/>
        </authorList>
    </citation>
    <scope>NUCLEOTIDE SEQUENCE [LARGE SCALE GENOMIC DNA]</scope>
    <source>
        <strain evidence="2">cv. AL8/78</strain>
    </source>
</reference>
<keyword evidence="2" id="KW-1185">Reference proteome</keyword>
<reference evidence="1" key="5">
    <citation type="journal article" date="2021" name="G3 (Bethesda)">
        <title>Aegilops tauschii genome assembly Aet v5.0 features greater sequence contiguity and improved annotation.</title>
        <authorList>
            <person name="Wang L."/>
            <person name="Zhu T."/>
            <person name="Rodriguez J.C."/>
            <person name="Deal K.R."/>
            <person name="Dubcovsky J."/>
            <person name="McGuire P.E."/>
            <person name="Lux T."/>
            <person name="Spannagl M."/>
            <person name="Mayer K.F.X."/>
            <person name="Baldrich P."/>
            <person name="Meyers B.C."/>
            <person name="Huo N."/>
            <person name="Gu Y.Q."/>
            <person name="Zhou H."/>
            <person name="Devos K.M."/>
            <person name="Bennetzen J.L."/>
            <person name="Unver T."/>
            <person name="Budak H."/>
            <person name="Gulick P.J."/>
            <person name="Galiba G."/>
            <person name="Kalapos B."/>
            <person name="Nelson D.R."/>
            <person name="Li P."/>
            <person name="You F.M."/>
            <person name="Luo M.C."/>
            <person name="Dvorak J."/>
        </authorList>
    </citation>
    <scope>NUCLEOTIDE SEQUENCE [LARGE SCALE GENOMIC DNA]</scope>
    <source>
        <strain evidence="1">cv. AL8/78</strain>
    </source>
</reference>